<dbReference type="AlphaFoldDB" id="A0A1L5BSY0"/>
<gene>
    <name evidence="2" type="ORF">SIDU_16430</name>
</gene>
<name>A0A1L5BSY0_SPHIB</name>
<evidence type="ECO:0000313" key="2">
    <source>
        <dbReference type="EMBL" id="APL95968.1"/>
    </source>
</evidence>
<evidence type="ECO:0000256" key="1">
    <source>
        <dbReference type="SAM" id="SignalP"/>
    </source>
</evidence>
<evidence type="ECO:0000313" key="3">
    <source>
        <dbReference type="Proteomes" id="UP000004550"/>
    </source>
</evidence>
<keyword evidence="1" id="KW-0732">Signal</keyword>
<feature type="chain" id="PRO_5009860266" evidence="1">
    <location>
        <begin position="29"/>
        <end position="146"/>
    </location>
</feature>
<feature type="signal peptide" evidence="1">
    <location>
        <begin position="1"/>
        <end position="28"/>
    </location>
</feature>
<dbReference type="KEGG" id="sinb:SIDU_16430"/>
<organism evidence="2 3">
    <name type="scientific">Sphingobium indicum (strain DSM 16412 / CCM 7286 / MTCC 6364 / B90A)</name>
    <dbReference type="NCBI Taxonomy" id="861109"/>
    <lineage>
        <taxon>Bacteria</taxon>
        <taxon>Pseudomonadati</taxon>
        <taxon>Pseudomonadota</taxon>
        <taxon>Alphaproteobacteria</taxon>
        <taxon>Sphingomonadales</taxon>
        <taxon>Sphingomonadaceae</taxon>
        <taxon>Sphingobium</taxon>
    </lineage>
</organism>
<sequence>MRPPLTGHGLTATLAGALLLLASAPVDAAPRKGASEETVKPDFSSIETAGAAKALAAQGRLVRVLLFPAEVGGRAVRENMIYITPEAAAARELVIGTLVRLISEGSVDKMEVTPAYKGRSLVPAAITLRAWHSSKPGSFEPTIQIW</sequence>
<reference evidence="2 3" key="1">
    <citation type="journal article" date="2012" name="J. Bacteriol.">
        <title>Genome sequence of Sphingobium indicum B90A, a hexachlorocyclohexane-degrading bacterium.</title>
        <authorList>
            <person name="Anand S."/>
            <person name="Sangwan N."/>
            <person name="Lata P."/>
            <person name="Kaur J."/>
            <person name="Dua A."/>
            <person name="Singh A.K."/>
            <person name="Verma M."/>
            <person name="Kaur J."/>
            <person name="Khurana J.P."/>
            <person name="Khurana P."/>
            <person name="Mathur S."/>
            <person name="Lal R."/>
        </authorList>
    </citation>
    <scope>NUCLEOTIDE SEQUENCE [LARGE SCALE GENOMIC DNA]</scope>
    <source>
        <strain evidence="3">DSM 16412 / CCM 7286 / MTCC 6364 / B90A</strain>
    </source>
</reference>
<dbReference type="EMBL" id="CP013070">
    <property type="protein sequence ID" value="APL95968.1"/>
    <property type="molecule type" value="Genomic_DNA"/>
</dbReference>
<protein>
    <submittedName>
        <fullName evidence="2">Uncharacterized protein</fullName>
    </submittedName>
</protein>
<accession>A0A1L5BSY0</accession>
<dbReference type="Proteomes" id="UP000004550">
    <property type="component" value="Chromosome"/>
</dbReference>
<proteinExistence type="predicted"/>
<dbReference type="RefSeq" id="WP_025772784.1">
    <property type="nucleotide sequence ID" value="NZ_CP013070.1"/>
</dbReference>